<name>A0A316VD77_9BASI</name>
<dbReference type="GO" id="GO:0005737">
    <property type="term" value="C:cytoplasm"/>
    <property type="evidence" value="ECO:0007669"/>
    <property type="project" value="TreeGrafter"/>
</dbReference>
<keyword evidence="10" id="KW-1185">Reference proteome</keyword>
<evidence type="ECO:0000256" key="6">
    <source>
        <dbReference type="PROSITE-ProRule" id="PRU10007"/>
    </source>
</evidence>
<dbReference type="Proteomes" id="UP000245771">
    <property type="component" value="Unassembled WGS sequence"/>
</dbReference>
<evidence type="ECO:0000256" key="2">
    <source>
        <dbReference type="ARBA" id="ARBA00023002"/>
    </source>
</evidence>
<sequence>MSSAPEAAQLPFNSPEEIAKINETLRKNFLTGKTRDLNYRKNQLKQLTYLFIENRQAINEACRKDLGRPTFETEFGETQIMINDCVESIDHLDKWAKTENKWAGLPWATHKITVRKEPKGTVLVLGAWNYPLNVQVGPVIAAIAAGNTYVLKPSEISAHSAKLLAELWPKYMDPDTGRVVNGGIPQSTALLDLRWEHIFYTGNGRVGRIVAEKAAKHLCPVSLELGGKSPVYVDEGANLNIAAHRIVWGKTLNNGQTCIAPDYILCTATIQDQLIAELNKVLEEFFPKSKGGAGKSDSYGRIVNENHFKRISGMITNTKGTITYGGQTDESQKLIEPTVIKITSKEDSLMSDEIFGPVLPILPVRNVDEAINFINSKDQPLALYIFSSSKNAEKILDRTRSGSAVIGETLLQFAISQMPFGGTGPSGYGNYHGEYGFKTFSHERSTLYAPDKGIIGTIVEHIMSKRYPPHQKGAAEYFAKVSGKPVRFSKPKNPHASSSPYFGDVLEAETLAEKKVIGLNRVYSGGEGEGCV</sequence>
<evidence type="ECO:0000256" key="1">
    <source>
        <dbReference type="ARBA" id="ARBA00009986"/>
    </source>
</evidence>
<feature type="active site" evidence="5 6">
    <location>
        <position position="224"/>
    </location>
</feature>
<dbReference type="STRING" id="1280837.A0A316VD77"/>
<evidence type="ECO:0000256" key="5">
    <source>
        <dbReference type="PIRSR" id="PIRSR036492-1"/>
    </source>
</evidence>
<dbReference type="CDD" id="cd07135">
    <property type="entry name" value="ALDH_F14-YMR110C"/>
    <property type="match status" value="1"/>
</dbReference>
<dbReference type="EMBL" id="KZ819603">
    <property type="protein sequence ID" value="PWN35522.1"/>
    <property type="molecule type" value="Genomic_DNA"/>
</dbReference>
<dbReference type="Gene3D" id="3.40.309.10">
    <property type="entry name" value="Aldehyde Dehydrogenase, Chain A, domain 2"/>
    <property type="match status" value="1"/>
</dbReference>
<dbReference type="OrthoDB" id="440325at2759"/>
<dbReference type="GO" id="GO:0004029">
    <property type="term" value="F:aldehyde dehydrogenase (NAD+) activity"/>
    <property type="evidence" value="ECO:0007669"/>
    <property type="project" value="TreeGrafter"/>
</dbReference>
<dbReference type="InterPro" id="IPR015590">
    <property type="entry name" value="Aldehyde_DH_dom"/>
</dbReference>
<dbReference type="InterPro" id="IPR012394">
    <property type="entry name" value="Aldehyde_DH_NAD(P)"/>
</dbReference>
<dbReference type="InterPro" id="IPR029510">
    <property type="entry name" value="Ald_DH_CS_GLU"/>
</dbReference>
<evidence type="ECO:0000259" key="8">
    <source>
        <dbReference type="Pfam" id="PF00171"/>
    </source>
</evidence>
<protein>
    <recommendedName>
        <fullName evidence="4">Aldehyde dehydrogenase</fullName>
    </recommendedName>
</protein>
<dbReference type="AlphaFoldDB" id="A0A316VD77"/>
<keyword evidence="2 4" id="KW-0560">Oxidoreductase</keyword>
<dbReference type="PROSITE" id="PS00687">
    <property type="entry name" value="ALDEHYDE_DEHYDR_GLU"/>
    <property type="match status" value="1"/>
</dbReference>
<dbReference type="InterPro" id="IPR016162">
    <property type="entry name" value="Ald_DH_N"/>
</dbReference>
<evidence type="ECO:0000313" key="10">
    <source>
        <dbReference type="Proteomes" id="UP000245771"/>
    </source>
</evidence>
<proteinExistence type="inferred from homology"/>
<keyword evidence="3" id="KW-0520">NAD</keyword>
<dbReference type="InterPro" id="IPR016161">
    <property type="entry name" value="Ald_DH/histidinol_DH"/>
</dbReference>
<feature type="domain" description="Aldehyde dehydrogenase" evidence="8">
    <location>
        <begin position="8"/>
        <end position="443"/>
    </location>
</feature>
<dbReference type="InParanoid" id="A0A316VD77"/>
<comment type="similarity">
    <text evidence="1 4 7">Belongs to the aldehyde dehydrogenase family.</text>
</comment>
<evidence type="ECO:0000256" key="4">
    <source>
        <dbReference type="PIRNR" id="PIRNR036492"/>
    </source>
</evidence>
<reference evidence="9 10" key="1">
    <citation type="journal article" date="2018" name="Mol. Biol. Evol.">
        <title>Broad Genomic Sampling Reveals a Smut Pathogenic Ancestry of the Fungal Clade Ustilaginomycotina.</title>
        <authorList>
            <person name="Kijpornyongpan T."/>
            <person name="Mondo S.J."/>
            <person name="Barry K."/>
            <person name="Sandor L."/>
            <person name="Lee J."/>
            <person name="Lipzen A."/>
            <person name="Pangilinan J."/>
            <person name="LaButti K."/>
            <person name="Hainaut M."/>
            <person name="Henrissat B."/>
            <person name="Grigoriev I.V."/>
            <person name="Spatafora J.W."/>
            <person name="Aime M.C."/>
        </authorList>
    </citation>
    <scope>NUCLEOTIDE SEQUENCE [LARGE SCALE GENOMIC DNA]</scope>
    <source>
        <strain evidence="9 10">MCA 3882</strain>
    </source>
</reference>
<gene>
    <name evidence="9" type="ORF">FA14DRAFT_172142</name>
</gene>
<dbReference type="SUPFAM" id="SSF53720">
    <property type="entry name" value="ALDH-like"/>
    <property type="match status" value="1"/>
</dbReference>
<evidence type="ECO:0000256" key="3">
    <source>
        <dbReference type="ARBA" id="ARBA00023027"/>
    </source>
</evidence>
<evidence type="ECO:0000313" key="9">
    <source>
        <dbReference type="EMBL" id="PWN35522.1"/>
    </source>
</evidence>
<evidence type="ECO:0000256" key="7">
    <source>
        <dbReference type="RuleBase" id="RU003345"/>
    </source>
</evidence>
<dbReference type="InterPro" id="IPR016163">
    <property type="entry name" value="Ald_DH_C"/>
</dbReference>
<dbReference type="PANTHER" id="PTHR43570">
    <property type="entry name" value="ALDEHYDE DEHYDROGENASE"/>
    <property type="match status" value="1"/>
</dbReference>
<dbReference type="RefSeq" id="XP_025355824.1">
    <property type="nucleotide sequence ID" value="XM_025500381.1"/>
</dbReference>
<organism evidence="9 10">
    <name type="scientific">Meira miltonrushii</name>
    <dbReference type="NCBI Taxonomy" id="1280837"/>
    <lineage>
        <taxon>Eukaryota</taxon>
        <taxon>Fungi</taxon>
        <taxon>Dikarya</taxon>
        <taxon>Basidiomycota</taxon>
        <taxon>Ustilaginomycotina</taxon>
        <taxon>Exobasidiomycetes</taxon>
        <taxon>Exobasidiales</taxon>
        <taxon>Brachybasidiaceae</taxon>
        <taxon>Meira</taxon>
    </lineage>
</organism>
<dbReference type="PIRSF" id="PIRSF036492">
    <property type="entry name" value="ALDH"/>
    <property type="match status" value="1"/>
</dbReference>
<dbReference type="Gene3D" id="3.40.605.10">
    <property type="entry name" value="Aldehyde Dehydrogenase, Chain A, domain 1"/>
    <property type="match status" value="1"/>
</dbReference>
<dbReference type="Pfam" id="PF00171">
    <property type="entry name" value="Aldedh"/>
    <property type="match status" value="1"/>
</dbReference>
<dbReference type="GO" id="GO:0006081">
    <property type="term" value="P:aldehyde metabolic process"/>
    <property type="evidence" value="ECO:0007669"/>
    <property type="project" value="InterPro"/>
</dbReference>
<dbReference type="GeneID" id="37022162"/>
<dbReference type="FunFam" id="3.40.605.10:FF:000004">
    <property type="entry name" value="Aldehyde dehydrogenase"/>
    <property type="match status" value="1"/>
</dbReference>
<dbReference type="FunFam" id="3.40.309.10:FF:000025">
    <property type="entry name" value="Aldehyde dehydrogenase"/>
    <property type="match status" value="1"/>
</dbReference>
<accession>A0A316VD77</accession>
<feature type="active site" evidence="5">
    <location>
        <position position="258"/>
    </location>
</feature>
<dbReference type="PANTHER" id="PTHR43570:SF16">
    <property type="entry name" value="ALDEHYDE DEHYDROGENASE TYPE III, ISOFORM Q"/>
    <property type="match status" value="1"/>
</dbReference>